<comment type="similarity">
    <text evidence="11">Belongs to the G-protein coupled receptor 1 family.</text>
</comment>
<dbReference type="SUPFAM" id="SSF81321">
    <property type="entry name" value="Family A G protein-coupled receptor-like"/>
    <property type="match status" value="1"/>
</dbReference>
<keyword evidence="7 11" id="KW-1015">Disulfide bond</keyword>
<dbReference type="InterPro" id="IPR001634">
    <property type="entry name" value="Adenosn_rcpt"/>
</dbReference>
<proteinExistence type="inferred from homology"/>
<evidence type="ECO:0000259" key="13">
    <source>
        <dbReference type="PROSITE" id="PS50262"/>
    </source>
</evidence>
<dbReference type="InterPro" id="IPR017452">
    <property type="entry name" value="GPCR_Rhodpsn_7TM"/>
</dbReference>
<name>A0A671SIJ6_9TELE</name>
<feature type="transmembrane region" description="Helical" evidence="11">
    <location>
        <begin position="37"/>
        <end position="62"/>
    </location>
</feature>
<evidence type="ECO:0000256" key="5">
    <source>
        <dbReference type="ARBA" id="ARBA00023040"/>
    </source>
</evidence>
<dbReference type="GO" id="GO:0045202">
    <property type="term" value="C:synapse"/>
    <property type="evidence" value="ECO:0007669"/>
    <property type="project" value="TreeGrafter"/>
</dbReference>
<keyword evidence="3 11" id="KW-0812">Transmembrane</keyword>
<evidence type="ECO:0000313" key="15">
    <source>
        <dbReference type="Proteomes" id="UP000472260"/>
    </source>
</evidence>
<accession>A0A671SIJ6</accession>
<feature type="region of interest" description="Disordered" evidence="12">
    <location>
        <begin position="321"/>
        <end position="340"/>
    </location>
</feature>
<dbReference type="GO" id="GO:0001609">
    <property type="term" value="F:G protein-coupled adenosine receptor activity"/>
    <property type="evidence" value="ECO:0007669"/>
    <property type="project" value="UniProtKB-UniRule"/>
</dbReference>
<evidence type="ECO:0000256" key="6">
    <source>
        <dbReference type="ARBA" id="ARBA00023136"/>
    </source>
</evidence>
<reference evidence="14" key="1">
    <citation type="submission" date="2025-08" db="UniProtKB">
        <authorList>
            <consortium name="Ensembl"/>
        </authorList>
    </citation>
    <scope>IDENTIFICATION</scope>
</reference>
<evidence type="ECO:0000256" key="10">
    <source>
        <dbReference type="ARBA" id="ARBA00023224"/>
    </source>
</evidence>
<evidence type="ECO:0000256" key="11">
    <source>
        <dbReference type="RuleBase" id="RU201114"/>
    </source>
</evidence>
<feature type="transmembrane region" description="Helical" evidence="11">
    <location>
        <begin position="241"/>
        <end position="261"/>
    </location>
</feature>
<organism evidence="14 15">
    <name type="scientific">Sinocyclocheilus anshuiensis</name>
    <dbReference type="NCBI Taxonomy" id="1608454"/>
    <lineage>
        <taxon>Eukaryota</taxon>
        <taxon>Metazoa</taxon>
        <taxon>Chordata</taxon>
        <taxon>Craniata</taxon>
        <taxon>Vertebrata</taxon>
        <taxon>Euteleostomi</taxon>
        <taxon>Actinopterygii</taxon>
        <taxon>Neopterygii</taxon>
        <taxon>Teleostei</taxon>
        <taxon>Ostariophysi</taxon>
        <taxon>Cypriniformes</taxon>
        <taxon>Cyprinidae</taxon>
        <taxon>Cyprininae</taxon>
        <taxon>Sinocyclocheilus</taxon>
    </lineage>
</organism>
<keyword evidence="8 11" id="KW-0675">Receptor</keyword>
<feature type="transmembrane region" description="Helical" evidence="11">
    <location>
        <begin position="193"/>
        <end position="213"/>
    </location>
</feature>
<keyword evidence="9 11" id="KW-0325">Glycoprotein</keyword>
<evidence type="ECO:0000256" key="9">
    <source>
        <dbReference type="ARBA" id="ARBA00023180"/>
    </source>
</evidence>
<evidence type="ECO:0000256" key="8">
    <source>
        <dbReference type="ARBA" id="ARBA00023170"/>
    </source>
</evidence>
<dbReference type="AlphaFoldDB" id="A0A671SIJ6"/>
<dbReference type="PROSITE" id="PS50262">
    <property type="entry name" value="G_PROTEIN_RECEP_F1_2"/>
    <property type="match status" value="1"/>
</dbReference>
<protein>
    <submittedName>
        <fullName evidence="14">Adenosine receptor A3-like</fullName>
    </submittedName>
</protein>
<feature type="transmembrane region" description="Helical" evidence="11">
    <location>
        <begin position="142"/>
        <end position="164"/>
    </location>
</feature>
<keyword evidence="2 11" id="KW-1003">Cell membrane</keyword>
<dbReference type="Ensembl" id="ENSSANT00000101634.1">
    <property type="protein sequence ID" value="ENSSANP00000095700.1"/>
    <property type="gene ID" value="ENSSANG00000047171.1"/>
</dbReference>
<evidence type="ECO:0000313" key="14">
    <source>
        <dbReference type="Ensembl" id="ENSSANP00000095700.1"/>
    </source>
</evidence>
<feature type="transmembrane region" description="Helical" evidence="11">
    <location>
        <begin position="276"/>
        <end position="298"/>
    </location>
</feature>
<feature type="transmembrane region" description="Helical" evidence="11">
    <location>
        <begin position="102"/>
        <end position="130"/>
    </location>
</feature>
<dbReference type="Proteomes" id="UP000472260">
    <property type="component" value="Unassembled WGS sequence"/>
</dbReference>
<keyword evidence="10 11" id="KW-0807">Transducer</keyword>
<gene>
    <name evidence="14" type="primary">LOC107666046</name>
</gene>
<feature type="domain" description="G-protein coupled receptors family 1 profile" evidence="13">
    <location>
        <begin position="53"/>
        <end position="296"/>
    </location>
</feature>
<dbReference type="SMART" id="SM01381">
    <property type="entry name" value="7TM_GPCR_Srsx"/>
    <property type="match status" value="1"/>
</dbReference>
<keyword evidence="4 11" id="KW-1133">Transmembrane helix</keyword>
<evidence type="ECO:0000256" key="3">
    <source>
        <dbReference type="ARBA" id="ARBA00022692"/>
    </source>
</evidence>
<evidence type="ECO:0000256" key="12">
    <source>
        <dbReference type="SAM" id="MobiDB-lite"/>
    </source>
</evidence>
<feature type="transmembrane region" description="Helical" evidence="11">
    <location>
        <begin position="74"/>
        <end position="96"/>
    </location>
</feature>
<dbReference type="Gene3D" id="1.20.1070.10">
    <property type="entry name" value="Rhodopsin 7-helix transmembrane proteins"/>
    <property type="match status" value="1"/>
</dbReference>
<dbReference type="PANTHER" id="PTHR24246">
    <property type="entry name" value="OLFACTORY RECEPTOR AND ADENOSINE RECEPTOR"/>
    <property type="match status" value="1"/>
</dbReference>
<dbReference type="GO" id="GO:0005886">
    <property type="term" value="C:plasma membrane"/>
    <property type="evidence" value="ECO:0007669"/>
    <property type="project" value="UniProtKB-SubCell"/>
</dbReference>
<evidence type="ECO:0000256" key="7">
    <source>
        <dbReference type="ARBA" id="ARBA00023157"/>
    </source>
</evidence>
<dbReference type="InterPro" id="IPR000276">
    <property type="entry name" value="GPCR_Rhodpsn"/>
</dbReference>
<reference evidence="14" key="2">
    <citation type="submission" date="2025-09" db="UniProtKB">
        <authorList>
            <consortium name="Ensembl"/>
        </authorList>
    </citation>
    <scope>IDENTIFICATION</scope>
</reference>
<evidence type="ECO:0000256" key="2">
    <source>
        <dbReference type="ARBA" id="ARBA00022475"/>
    </source>
</evidence>
<keyword evidence="6 11" id="KW-0472">Membrane</keyword>
<dbReference type="PRINTS" id="PR00424">
    <property type="entry name" value="ADENOSINER"/>
</dbReference>
<dbReference type="PRINTS" id="PR00237">
    <property type="entry name" value="GPCRRHODOPSN"/>
</dbReference>
<dbReference type="PANTHER" id="PTHR24246:SF54">
    <property type="entry name" value="ADENOSINE RECEPTOR A1-RELATED"/>
    <property type="match status" value="1"/>
</dbReference>
<evidence type="ECO:0000256" key="1">
    <source>
        <dbReference type="ARBA" id="ARBA00004651"/>
    </source>
</evidence>
<dbReference type="Pfam" id="PF00001">
    <property type="entry name" value="7tm_1"/>
    <property type="match status" value="1"/>
</dbReference>
<evidence type="ECO:0000256" key="4">
    <source>
        <dbReference type="ARBA" id="ARBA00022989"/>
    </source>
</evidence>
<comment type="subcellular location">
    <subcellularLocation>
        <location evidence="1 11">Cell membrane</location>
        <topology evidence="1 11">Multi-pass membrane protein</topology>
    </subcellularLocation>
</comment>
<sequence>MFGSACQDNFLFKPPLLKASSCRVPVPILVMADGEKVIYTSLEVLIAVGCCLGNVLVIWAVWSCRALSQTTFCFVVSLAVADLLVGAVAVPLAVVVDGRLETSFYCCLFISCVVIVLTQASVHSLLAIAVDRYLRAVKKKHLWAAVTVCWLSAFILGLIPMFGWHNKNTTTAENSTITCRFIMVIDMSYMVNFNFLACILTPTIIMMILYLLLFNMISKQLRKGVGRPVESRSFYHKERKLANSLALVLVLFVVCWLPLHIMNALDYYTSAEVPVVAFYIGILLSHANSAVNPIVYAFKVPKIKMAYKSILMKLTSSEQKGDQSSQTLDNNVSSNSNSTARCSMKIKPQVVLIANQDG</sequence>
<keyword evidence="5 11" id="KW-0297">G-protein coupled receptor</keyword>
<keyword evidence="15" id="KW-1185">Reference proteome</keyword>
<dbReference type="GO" id="GO:0030425">
    <property type="term" value="C:dendrite"/>
    <property type="evidence" value="ECO:0007669"/>
    <property type="project" value="TreeGrafter"/>
</dbReference>